<keyword evidence="2" id="KW-1003">Cell membrane</keyword>
<name>A0A9Q1H703_HOLLE</name>
<dbReference type="EMBL" id="JAIZAY010000008">
    <property type="protein sequence ID" value="KAJ8037932.1"/>
    <property type="molecule type" value="Genomic_DNA"/>
</dbReference>
<keyword evidence="6 9" id="KW-0472">Membrane</keyword>
<evidence type="ECO:0000313" key="11">
    <source>
        <dbReference type="EMBL" id="KAJ8037932.1"/>
    </source>
</evidence>
<sequence length="429" mass="47856">MAVTYIVPVVYVTLMAGIGVPGNIGVILVFKKKSAEAAPKILIRNLAYFDLFFCSVSPIGFILWIPKAVTNVTCQVLIFYTLLGDFLSLFLTLLLAVDRYIAVCKDKKYLLRPKHIQRATWFAVIASIFFAFANVVSFGAENIDGTFVCTVRKGVVSSLIRMVVILVVLLLYIASCVTVCLLHLGLLRKMRNHDKRWKNRETSQRRLCSNDLEITHMESNLTTAGTESHSVTVMSTSQSGRSGLAPSIINVPRRTKKCWSRFETNKIAVIESVHFAKDLATASVPATSMDCSATQALIRKSDQPFPGSANGESDITITLKTRDAILLPKSRRVPFSRITVMLSFVTIVFVISWIPAFITTSLSTLSNYPVTIQTNFGEFLYHFMRKSSTWSHVLNPIIYCLANPQFRKGLKRRLLGQNDGSQTTVPYSM</sequence>
<comment type="caution">
    <text evidence="11">The sequence shown here is derived from an EMBL/GenBank/DDBJ whole genome shotgun (WGS) entry which is preliminary data.</text>
</comment>
<keyword evidence="7 11" id="KW-0675">Receptor</keyword>
<dbReference type="AlphaFoldDB" id="A0A9Q1H703"/>
<evidence type="ECO:0000256" key="1">
    <source>
        <dbReference type="ARBA" id="ARBA00004651"/>
    </source>
</evidence>
<keyword evidence="12" id="KW-1185">Reference proteome</keyword>
<reference evidence="11" key="1">
    <citation type="submission" date="2021-10" db="EMBL/GenBank/DDBJ databases">
        <title>Tropical sea cucumber genome reveals ecological adaptation and Cuvierian tubules defense mechanism.</title>
        <authorList>
            <person name="Chen T."/>
        </authorList>
    </citation>
    <scope>NUCLEOTIDE SEQUENCE</scope>
    <source>
        <strain evidence="11">Nanhai2018</strain>
        <tissue evidence="11">Muscle</tissue>
    </source>
</reference>
<keyword evidence="5" id="KW-0297">G-protein coupled receptor</keyword>
<protein>
    <submittedName>
        <fullName evidence="11">D(2) dopamine receptor A</fullName>
    </submittedName>
</protein>
<evidence type="ECO:0000256" key="6">
    <source>
        <dbReference type="ARBA" id="ARBA00023136"/>
    </source>
</evidence>
<keyword evidence="3 9" id="KW-0812">Transmembrane</keyword>
<dbReference type="PANTHER" id="PTHR24230">
    <property type="entry name" value="G-PROTEIN COUPLED RECEPTOR"/>
    <property type="match status" value="1"/>
</dbReference>
<dbReference type="SUPFAM" id="SSF81321">
    <property type="entry name" value="Family A G protein-coupled receptor-like"/>
    <property type="match status" value="1"/>
</dbReference>
<dbReference type="PRINTS" id="PR00237">
    <property type="entry name" value="GPCRRHODOPSN"/>
</dbReference>
<evidence type="ECO:0000256" key="7">
    <source>
        <dbReference type="ARBA" id="ARBA00023170"/>
    </source>
</evidence>
<dbReference type="InterPro" id="IPR017452">
    <property type="entry name" value="GPCR_Rhodpsn_7TM"/>
</dbReference>
<dbReference type="GO" id="GO:0007218">
    <property type="term" value="P:neuropeptide signaling pathway"/>
    <property type="evidence" value="ECO:0007669"/>
    <property type="project" value="TreeGrafter"/>
</dbReference>
<feature type="transmembrane region" description="Helical" evidence="9">
    <location>
        <begin position="119"/>
        <end position="140"/>
    </location>
</feature>
<dbReference type="GO" id="GO:0008528">
    <property type="term" value="F:G protein-coupled peptide receptor activity"/>
    <property type="evidence" value="ECO:0007669"/>
    <property type="project" value="TreeGrafter"/>
</dbReference>
<dbReference type="PANTHER" id="PTHR24230:SF0">
    <property type="entry name" value="G-PROTEIN COUPLED RECEPTORS FAMILY 1 PROFILE DOMAIN-CONTAINING PROTEIN"/>
    <property type="match status" value="1"/>
</dbReference>
<organism evidence="11 12">
    <name type="scientific">Holothuria leucospilota</name>
    <name type="common">Black long sea cucumber</name>
    <name type="synonym">Mertensiothuria leucospilota</name>
    <dbReference type="NCBI Taxonomy" id="206669"/>
    <lineage>
        <taxon>Eukaryota</taxon>
        <taxon>Metazoa</taxon>
        <taxon>Echinodermata</taxon>
        <taxon>Eleutherozoa</taxon>
        <taxon>Echinozoa</taxon>
        <taxon>Holothuroidea</taxon>
        <taxon>Aspidochirotacea</taxon>
        <taxon>Aspidochirotida</taxon>
        <taxon>Holothuriidae</taxon>
        <taxon>Holothuria</taxon>
    </lineage>
</organism>
<evidence type="ECO:0000259" key="10">
    <source>
        <dbReference type="PROSITE" id="PS50262"/>
    </source>
</evidence>
<keyword evidence="8" id="KW-0807">Transducer</keyword>
<feature type="transmembrane region" description="Helical" evidence="9">
    <location>
        <begin position="6"/>
        <end position="30"/>
    </location>
</feature>
<feature type="transmembrane region" description="Helical" evidence="9">
    <location>
        <begin position="77"/>
        <end position="98"/>
    </location>
</feature>
<evidence type="ECO:0000256" key="8">
    <source>
        <dbReference type="ARBA" id="ARBA00023224"/>
    </source>
</evidence>
<feature type="domain" description="G-protein coupled receptors family 1 profile" evidence="10">
    <location>
        <begin position="22"/>
        <end position="399"/>
    </location>
</feature>
<evidence type="ECO:0000256" key="2">
    <source>
        <dbReference type="ARBA" id="ARBA00022475"/>
    </source>
</evidence>
<evidence type="ECO:0000256" key="3">
    <source>
        <dbReference type="ARBA" id="ARBA00022692"/>
    </source>
</evidence>
<accession>A0A9Q1H703</accession>
<dbReference type="Proteomes" id="UP001152320">
    <property type="component" value="Chromosome 8"/>
</dbReference>
<dbReference type="InterPro" id="IPR000276">
    <property type="entry name" value="GPCR_Rhodpsn"/>
</dbReference>
<keyword evidence="4 9" id="KW-1133">Transmembrane helix</keyword>
<feature type="transmembrane region" description="Helical" evidence="9">
    <location>
        <begin position="160"/>
        <end position="187"/>
    </location>
</feature>
<comment type="subcellular location">
    <subcellularLocation>
        <location evidence="1">Cell membrane</location>
        <topology evidence="1">Multi-pass membrane protein</topology>
    </subcellularLocation>
</comment>
<evidence type="ECO:0000256" key="5">
    <source>
        <dbReference type="ARBA" id="ARBA00023040"/>
    </source>
</evidence>
<dbReference type="PROSITE" id="PS50262">
    <property type="entry name" value="G_PROTEIN_RECEP_F1_2"/>
    <property type="match status" value="1"/>
</dbReference>
<dbReference type="Gene3D" id="1.20.1070.10">
    <property type="entry name" value="Rhodopsin 7-helix transmembrane proteins"/>
    <property type="match status" value="2"/>
</dbReference>
<evidence type="ECO:0000256" key="9">
    <source>
        <dbReference type="SAM" id="Phobius"/>
    </source>
</evidence>
<feature type="transmembrane region" description="Helical" evidence="9">
    <location>
        <begin position="42"/>
        <end position="65"/>
    </location>
</feature>
<evidence type="ECO:0000256" key="4">
    <source>
        <dbReference type="ARBA" id="ARBA00022989"/>
    </source>
</evidence>
<gene>
    <name evidence="11" type="ORF">HOLleu_18878</name>
</gene>
<dbReference type="GO" id="GO:0005886">
    <property type="term" value="C:plasma membrane"/>
    <property type="evidence" value="ECO:0007669"/>
    <property type="project" value="UniProtKB-SubCell"/>
</dbReference>
<dbReference type="OrthoDB" id="6117944at2759"/>
<dbReference type="Pfam" id="PF00001">
    <property type="entry name" value="7tm_1"/>
    <property type="match status" value="1"/>
</dbReference>
<feature type="transmembrane region" description="Helical" evidence="9">
    <location>
        <begin position="338"/>
        <end position="358"/>
    </location>
</feature>
<proteinExistence type="predicted"/>
<evidence type="ECO:0000313" key="12">
    <source>
        <dbReference type="Proteomes" id="UP001152320"/>
    </source>
</evidence>